<reference evidence="14 15" key="1">
    <citation type="journal article" date="2015" name="Genome Biol. Evol.">
        <title>The genome of winter moth (Operophtera brumata) provides a genomic perspective on sexual dimorphism and phenology.</title>
        <authorList>
            <person name="Derks M.F."/>
            <person name="Smit S."/>
            <person name="Salis L."/>
            <person name="Schijlen E."/>
            <person name="Bossers A."/>
            <person name="Mateman C."/>
            <person name="Pijl A.S."/>
            <person name="de Ridder D."/>
            <person name="Groenen M.A."/>
            <person name="Visser M.E."/>
            <person name="Megens H.J."/>
        </authorList>
    </citation>
    <scope>NUCLEOTIDE SEQUENCE [LARGE SCALE GENOMIC DNA]</scope>
    <source>
        <strain evidence="14">WM2013NL</strain>
        <tissue evidence="14">Head and thorax</tissue>
    </source>
</reference>
<sequence>PIWRPRRKILAPTFSPKNLNNFVNIFSKQSSMLVEQLKDVAGKGSFPIWKYLTSYTMDSVCGKQNSASTLCLPKLIAERVVQPWLHPDWLYEMLPTHDAFSKDKKVLCDFVDKIIKLKRESLKEAETISSLDQREGSNDNKNKTFLELLIEASGGEKGYSDKELQEETLVILLAGTDTSAVGACFTTVMLSRHPEVQDKVYQELQEVFGDSDRPLTAKDLPRLKYLEAVVKETLRLYPPVPAVARKVETDVTLPSGLTLVPGCGVLFHIWALQRNPRYWGKDAEVFRPERFYDSPPSHPMAYMALPVCYDVHENSRRIIAPSVSSTAVH</sequence>
<name>A0A0L7KRF5_OPEBR</name>
<dbReference type="InterPro" id="IPR001128">
    <property type="entry name" value="Cyt_P450"/>
</dbReference>
<evidence type="ECO:0000256" key="6">
    <source>
        <dbReference type="ARBA" id="ARBA00022617"/>
    </source>
</evidence>
<evidence type="ECO:0008006" key="16">
    <source>
        <dbReference type="Google" id="ProtNLM"/>
    </source>
</evidence>
<evidence type="ECO:0000256" key="7">
    <source>
        <dbReference type="ARBA" id="ARBA00022723"/>
    </source>
</evidence>
<keyword evidence="9" id="KW-0492">Microsome</keyword>
<dbReference type="GO" id="GO:0005789">
    <property type="term" value="C:endoplasmic reticulum membrane"/>
    <property type="evidence" value="ECO:0007669"/>
    <property type="project" value="UniProtKB-SubCell"/>
</dbReference>
<organism evidence="14 15">
    <name type="scientific">Operophtera brumata</name>
    <name type="common">Winter moth</name>
    <name type="synonym">Phalaena brumata</name>
    <dbReference type="NCBI Taxonomy" id="104452"/>
    <lineage>
        <taxon>Eukaryota</taxon>
        <taxon>Metazoa</taxon>
        <taxon>Ecdysozoa</taxon>
        <taxon>Arthropoda</taxon>
        <taxon>Hexapoda</taxon>
        <taxon>Insecta</taxon>
        <taxon>Pterygota</taxon>
        <taxon>Neoptera</taxon>
        <taxon>Endopterygota</taxon>
        <taxon>Lepidoptera</taxon>
        <taxon>Glossata</taxon>
        <taxon>Ditrysia</taxon>
        <taxon>Geometroidea</taxon>
        <taxon>Geometridae</taxon>
        <taxon>Larentiinae</taxon>
        <taxon>Operophtera</taxon>
    </lineage>
</organism>
<evidence type="ECO:0000256" key="2">
    <source>
        <dbReference type="ARBA" id="ARBA00003690"/>
    </source>
</evidence>
<dbReference type="InterPro" id="IPR050196">
    <property type="entry name" value="Cytochrome_P450_Monoox"/>
</dbReference>
<gene>
    <name evidence="14" type="ORF">OBRU01_20678</name>
</gene>
<comment type="similarity">
    <text evidence="5">Belongs to the cytochrome P450 family.</text>
</comment>
<keyword evidence="11" id="KW-0408">Iron</keyword>
<comment type="cofactor">
    <cofactor evidence="1">
        <name>heme</name>
        <dbReference type="ChEBI" id="CHEBI:30413"/>
    </cofactor>
</comment>
<dbReference type="GO" id="GO:0016705">
    <property type="term" value="F:oxidoreductase activity, acting on paired donors, with incorporation or reduction of molecular oxygen"/>
    <property type="evidence" value="ECO:0007669"/>
    <property type="project" value="InterPro"/>
</dbReference>
<feature type="non-terminal residue" evidence="14">
    <location>
        <position position="1"/>
    </location>
</feature>
<dbReference type="GO" id="GO:0005506">
    <property type="term" value="F:iron ion binding"/>
    <property type="evidence" value="ECO:0007669"/>
    <property type="project" value="InterPro"/>
</dbReference>
<keyword evidence="10" id="KW-0560">Oxidoreductase</keyword>
<dbReference type="PANTHER" id="PTHR24291">
    <property type="entry name" value="CYTOCHROME P450 FAMILY 4"/>
    <property type="match status" value="1"/>
</dbReference>
<keyword evidence="8" id="KW-0256">Endoplasmic reticulum</keyword>
<comment type="function">
    <text evidence="2">May be involved in the metabolism of insect hormones and in the breakdown of synthetic insecticides.</text>
</comment>
<evidence type="ECO:0000256" key="12">
    <source>
        <dbReference type="ARBA" id="ARBA00023033"/>
    </source>
</evidence>
<dbReference type="EMBL" id="JTDY01006839">
    <property type="protein sequence ID" value="KOB65655.1"/>
    <property type="molecule type" value="Genomic_DNA"/>
</dbReference>
<keyword evidence="13" id="KW-0472">Membrane</keyword>
<dbReference type="Pfam" id="PF00067">
    <property type="entry name" value="p450"/>
    <property type="match status" value="1"/>
</dbReference>
<evidence type="ECO:0000256" key="5">
    <source>
        <dbReference type="ARBA" id="ARBA00010617"/>
    </source>
</evidence>
<accession>A0A0L7KRF5</accession>
<feature type="non-terminal residue" evidence="14">
    <location>
        <position position="329"/>
    </location>
</feature>
<dbReference type="SUPFAM" id="SSF48264">
    <property type="entry name" value="Cytochrome P450"/>
    <property type="match status" value="1"/>
</dbReference>
<evidence type="ECO:0000256" key="1">
    <source>
        <dbReference type="ARBA" id="ARBA00001971"/>
    </source>
</evidence>
<evidence type="ECO:0000256" key="8">
    <source>
        <dbReference type="ARBA" id="ARBA00022824"/>
    </source>
</evidence>
<evidence type="ECO:0000256" key="10">
    <source>
        <dbReference type="ARBA" id="ARBA00023002"/>
    </source>
</evidence>
<keyword evidence="15" id="KW-1185">Reference proteome</keyword>
<dbReference type="AlphaFoldDB" id="A0A0L7KRF5"/>
<evidence type="ECO:0000256" key="13">
    <source>
        <dbReference type="ARBA" id="ARBA00023136"/>
    </source>
</evidence>
<evidence type="ECO:0000256" key="4">
    <source>
        <dbReference type="ARBA" id="ARBA00004406"/>
    </source>
</evidence>
<evidence type="ECO:0000256" key="3">
    <source>
        <dbReference type="ARBA" id="ARBA00004174"/>
    </source>
</evidence>
<evidence type="ECO:0000313" key="15">
    <source>
        <dbReference type="Proteomes" id="UP000037510"/>
    </source>
</evidence>
<evidence type="ECO:0000256" key="9">
    <source>
        <dbReference type="ARBA" id="ARBA00022848"/>
    </source>
</evidence>
<proteinExistence type="inferred from homology"/>
<keyword evidence="12" id="KW-0503">Monooxygenase</keyword>
<dbReference type="GO" id="GO:0020037">
    <property type="term" value="F:heme binding"/>
    <property type="evidence" value="ECO:0007669"/>
    <property type="project" value="InterPro"/>
</dbReference>
<dbReference type="Gene3D" id="1.10.630.10">
    <property type="entry name" value="Cytochrome P450"/>
    <property type="match status" value="1"/>
</dbReference>
<keyword evidence="7" id="KW-0479">Metal-binding</keyword>
<dbReference type="Proteomes" id="UP000037510">
    <property type="component" value="Unassembled WGS sequence"/>
</dbReference>
<dbReference type="GO" id="GO:0004497">
    <property type="term" value="F:monooxygenase activity"/>
    <property type="evidence" value="ECO:0007669"/>
    <property type="project" value="UniProtKB-KW"/>
</dbReference>
<protein>
    <recommendedName>
        <fullName evidence="16">Cytochrome P450</fullName>
    </recommendedName>
</protein>
<evidence type="ECO:0000313" key="14">
    <source>
        <dbReference type="EMBL" id="KOB65655.1"/>
    </source>
</evidence>
<comment type="caution">
    <text evidence="14">The sequence shown here is derived from an EMBL/GenBank/DDBJ whole genome shotgun (WGS) entry which is preliminary data.</text>
</comment>
<dbReference type="STRING" id="104452.A0A0L7KRF5"/>
<keyword evidence="6" id="KW-0349">Heme</keyword>
<comment type="subcellular location">
    <subcellularLocation>
        <location evidence="4">Endoplasmic reticulum membrane</location>
        <topology evidence="4">Peripheral membrane protein</topology>
    </subcellularLocation>
    <subcellularLocation>
        <location evidence="3">Microsome membrane</location>
        <topology evidence="3">Peripheral membrane protein</topology>
    </subcellularLocation>
</comment>
<evidence type="ECO:0000256" key="11">
    <source>
        <dbReference type="ARBA" id="ARBA00023004"/>
    </source>
</evidence>
<dbReference type="PANTHER" id="PTHR24291:SF189">
    <property type="entry name" value="CYTOCHROME P450 4C3-RELATED"/>
    <property type="match status" value="1"/>
</dbReference>
<dbReference type="InterPro" id="IPR036396">
    <property type="entry name" value="Cyt_P450_sf"/>
</dbReference>